<dbReference type="InterPro" id="IPR016537">
    <property type="entry name" value="UCP008159_ABC"/>
</dbReference>
<feature type="signal peptide" evidence="1">
    <location>
        <begin position="1"/>
        <end position="26"/>
    </location>
</feature>
<dbReference type="AlphaFoldDB" id="Q1YKI6"/>
<dbReference type="BioCyc" id="AURANTIMONAS:SI859A1_00657-MONOMER"/>
<name>Q1YKI6_AURMS</name>
<comment type="caution">
    <text evidence="2">The sequence shown here is derived from an EMBL/GenBank/DDBJ whole genome shotgun (WGS) entry which is preliminary data.</text>
</comment>
<dbReference type="InterPro" id="IPR018247">
    <property type="entry name" value="EF_Hand_1_Ca_BS"/>
</dbReference>
<accession>Q1YKI6</accession>
<evidence type="ECO:0000256" key="1">
    <source>
        <dbReference type="SAM" id="SignalP"/>
    </source>
</evidence>
<dbReference type="EMBL" id="AAPJ01000002">
    <property type="protein sequence ID" value="EAS50537.1"/>
    <property type="molecule type" value="Genomic_DNA"/>
</dbReference>
<reference evidence="2 3" key="1">
    <citation type="journal article" date="2008" name="Appl. Environ. Microbiol.">
        <title>Genomic insights into Mn(II) oxidation by the marine alphaproteobacterium Aurantimonas sp. strain SI85-9A1.</title>
        <authorList>
            <person name="Dick G.J."/>
            <person name="Podell S."/>
            <person name="Johnson H.A."/>
            <person name="Rivera-Espinoza Y."/>
            <person name="Bernier-Latmani R."/>
            <person name="McCarthy J.K."/>
            <person name="Torpey J.W."/>
            <person name="Clement B.G."/>
            <person name="Gaasterland T."/>
            <person name="Tebo B.M."/>
        </authorList>
    </citation>
    <scope>NUCLEOTIDE SEQUENCE [LARGE SCALE GENOMIC DNA]</scope>
    <source>
        <strain evidence="2 3">SI85-9A1</strain>
    </source>
</reference>
<keyword evidence="1" id="KW-0732">Signal</keyword>
<evidence type="ECO:0000313" key="2">
    <source>
        <dbReference type="EMBL" id="EAS50537.1"/>
    </source>
</evidence>
<dbReference type="HOGENOM" id="CLU_088941_0_0_5"/>
<dbReference type="Pfam" id="PF06226">
    <property type="entry name" value="DUF1007"/>
    <property type="match status" value="1"/>
</dbReference>
<proteinExistence type="predicted"/>
<keyword evidence="3" id="KW-1185">Reference proteome</keyword>
<feature type="chain" id="PRO_5004197591" description="DUF1007 family protein" evidence="1">
    <location>
        <begin position="27"/>
        <end position="225"/>
    </location>
</feature>
<evidence type="ECO:0008006" key="4">
    <source>
        <dbReference type="Google" id="ProtNLM"/>
    </source>
</evidence>
<dbReference type="InterPro" id="IPR010412">
    <property type="entry name" value="DUF1007"/>
</dbReference>
<dbReference type="PROSITE" id="PS00018">
    <property type="entry name" value="EF_HAND_1"/>
    <property type="match status" value="1"/>
</dbReference>
<gene>
    <name evidence="2" type="ORF">SI859A1_00657</name>
</gene>
<dbReference type="PIRSF" id="PIRSF008159">
    <property type="entry name" value="UCP008159_ABC"/>
    <property type="match status" value="1"/>
</dbReference>
<protein>
    <recommendedName>
        <fullName evidence="4">DUF1007 family protein</fullName>
    </recommendedName>
</protein>
<organism evidence="2 3">
    <name type="scientific">Aurantimonas manganoxydans (strain ATCC BAA-1229 / DSM 21871 / SI85-9A1)</name>
    <dbReference type="NCBI Taxonomy" id="287752"/>
    <lineage>
        <taxon>Bacteria</taxon>
        <taxon>Pseudomonadati</taxon>
        <taxon>Pseudomonadota</taxon>
        <taxon>Alphaproteobacteria</taxon>
        <taxon>Hyphomicrobiales</taxon>
        <taxon>Aurantimonadaceae</taxon>
        <taxon>Aurantimonas</taxon>
    </lineage>
</organism>
<evidence type="ECO:0000313" key="3">
    <source>
        <dbReference type="Proteomes" id="UP000000321"/>
    </source>
</evidence>
<dbReference type="OrthoDB" id="1679673at2"/>
<sequence length="225" mass="24359">MAMIDRGLAAALAVMTVSLAPTMAAAHPHVFAEANVEIVGSPDGRLAAIRNIWRMDELFSSSVLVDFDTNANGQLEDGELVAVGETVKESIAEWDFYTFVEADGKKVAMSPPDEIRTLWENGQLLMFFEMPAGEAIDLSKSKLTVSNFDETFFVAFDFTSADDFLMIDMPKSCAKQLVVPDEDAAAKEWMESVASLGPDESIPEDGINYSQALATRVEVSCAAAS</sequence>
<dbReference type="Proteomes" id="UP000000321">
    <property type="component" value="Unassembled WGS sequence"/>
</dbReference>